<keyword evidence="2" id="KW-1185">Reference proteome</keyword>
<accession>A0A5C5XW85</accession>
<gene>
    <name evidence="1" type="ORF">CA85_24400</name>
</gene>
<dbReference type="EMBL" id="SJPK01000004">
    <property type="protein sequence ID" value="TWT67587.1"/>
    <property type="molecule type" value="Genomic_DNA"/>
</dbReference>
<protein>
    <submittedName>
        <fullName evidence="1">Uncharacterized protein</fullName>
    </submittedName>
</protein>
<reference evidence="1 2" key="1">
    <citation type="submission" date="2019-02" db="EMBL/GenBank/DDBJ databases">
        <title>Deep-cultivation of Planctomycetes and their phenomic and genomic characterization uncovers novel biology.</title>
        <authorList>
            <person name="Wiegand S."/>
            <person name="Jogler M."/>
            <person name="Boedeker C."/>
            <person name="Pinto D."/>
            <person name="Vollmers J."/>
            <person name="Rivas-Marin E."/>
            <person name="Kohn T."/>
            <person name="Peeters S.H."/>
            <person name="Heuer A."/>
            <person name="Rast P."/>
            <person name="Oberbeckmann S."/>
            <person name="Bunk B."/>
            <person name="Jeske O."/>
            <person name="Meyerdierks A."/>
            <person name="Storesund J.E."/>
            <person name="Kallscheuer N."/>
            <person name="Luecker S."/>
            <person name="Lage O.M."/>
            <person name="Pohl T."/>
            <person name="Merkel B.J."/>
            <person name="Hornburger P."/>
            <person name="Mueller R.-W."/>
            <person name="Bruemmer F."/>
            <person name="Labrenz M."/>
            <person name="Spormann A.M."/>
            <person name="Op Den Camp H."/>
            <person name="Overmann J."/>
            <person name="Amann R."/>
            <person name="Jetten M.S.M."/>
            <person name="Mascher T."/>
            <person name="Medema M.H."/>
            <person name="Devos D.P."/>
            <person name="Kaster A.-K."/>
            <person name="Ovreas L."/>
            <person name="Rohde M."/>
            <person name="Galperin M.Y."/>
            <person name="Jogler C."/>
        </authorList>
    </citation>
    <scope>NUCLEOTIDE SEQUENCE [LARGE SCALE GENOMIC DNA]</scope>
    <source>
        <strain evidence="1 2">CA85</strain>
    </source>
</reference>
<name>A0A5C5XW85_9BACT</name>
<organism evidence="1 2">
    <name type="scientific">Allorhodopirellula solitaria</name>
    <dbReference type="NCBI Taxonomy" id="2527987"/>
    <lineage>
        <taxon>Bacteria</taxon>
        <taxon>Pseudomonadati</taxon>
        <taxon>Planctomycetota</taxon>
        <taxon>Planctomycetia</taxon>
        <taxon>Pirellulales</taxon>
        <taxon>Pirellulaceae</taxon>
        <taxon>Allorhodopirellula</taxon>
    </lineage>
</organism>
<evidence type="ECO:0000313" key="2">
    <source>
        <dbReference type="Proteomes" id="UP000318053"/>
    </source>
</evidence>
<dbReference type="OrthoDB" id="5738357at2"/>
<dbReference type="RefSeq" id="WP_146391414.1">
    <property type="nucleotide sequence ID" value="NZ_SJPK01000004.1"/>
</dbReference>
<proteinExistence type="predicted"/>
<comment type="caution">
    <text evidence="1">The sequence shown here is derived from an EMBL/GenBank/DDBJ whole genome shotgun (WGS) entry which is preliminary data.</text>
</comment>
<dbReference type="Proteomes" id="UP000318053">
    <property type="component" value="Unassembled WGS sequence"/>
</dbReference>
<evidence type="ECO:0000313" key="1">
    <source>
        <dbReference type="EMBL" id="TWT67587.1"/>
    </source>
</evidence>
<sequence>MFQPSWVTEQCLAFGAFNCCGDEDLLPFKCVHCGTLFVLCCECETLYTDLYDLTQRRFPNLDDYSCPSCSREFGDIFRDPVHRTAFPEWDSAQLAHLISVPPRDDFIQILTASTDQMIDFLSRGMRSTARQRSLEFRIFAESIVQPLESHASQRDTAYAHCDGLTLKQASQWLSTLDPLDRAFATLGVLDRFIPEVRGG</sequence>
<dbReference type="AlphaFoldDB" id="A0A5C5XW85"/>